<evidence type="ECO:0000259" key="5">
    <source>
        <dbReference type="Pfam" id="PF25183"/>
    </source>
</evidence>
<name>A0A372IK19_9BACT</name>
<dbReference type="GO" id="GO:0009279">
    <property type="term" value="C:cell outer membrane"/>
    <property type="evidence" value="ECO:0007669"/>
    <property type="project" value="UniProtKB-SubCell"/>
</dbReference>
<proteinExistence type="predicted"/>
<reference evidence="6 7" key="1">
    <citation type="submission" date="2018-08" db="EMBL/GenBank/DDBJ databases">
        <title>Acidipila sp. 4G-K13, an acidobacterium isolated from forest soil.</title>
        <authorList>
            <person name="Gao Z.-H."/>
            <person name="Qiu L.-H."/>
        </authorList>
    </citation>
    <scope>NUCLEOTIDE SEQUENCE [LARGE SCALE GENOMIC DNA]</scope>
    <source>
        <strain evidence="6 7">4G-K13</strain>
    </source>
</reference>
<sequence>MYLRRWVYFTLCLALVTVLSAAAQQGTSVTGGLNGVVIDSSGAVVSGATIILAGPQGTRTLTTDAEGRYSAAGLTPGLYNVTAEKEGFKKVQSSHNEVVVGISSLLNLTLPVGDVAQTVEVNAAAVSIDTQSTAISANLTDTFYNSIPMARNVTSIFYVAPGVAGGQVAGSANQNGPGSANPSIGGASGLENLYVVDGVTITDQAFGSIGTYNRYHGSLGTGINLTFIKEVDVRTADFPPQYGKATGGIVQIVTKSGSNNYHGAVGAYFGPGSWYANRNQFYQYGYLQTTPSQTLSSPQYDVSAEFGGYIPGLRDKLFFFGAFDPTILQNIDAAAPNAPSAVVSHGPYAYSTTTLSWAGKLSYNLSPQTTMEASSFGDPSRHNDVPNSLSSATPVAATSSYQFGSRDSVFRINSVITPSWLANASFTYNYNHFNETPLQNTYGITDQSLVPQGGSTVTLGFGAFEPSKNDTYSLSFNTSKIFHFFGQHTLLLGYSYDHTNFLDSPSRSGPLFAIPSANAASDSLAALYSNIPAHAIGSLTNATFTLAAANTTNFTDPTCTYCATYHGEQVYASISRGTYVGLNVQAFGRYHAAYLEDSYQMNRFINLDVGVRWEEERVGGDLLNYAFTGSWSPRLGINLDPLGDRKGKIFFNYGRNYWAMPLDAAIRQLGNEQDDTSFYFAPEIGADGSVTIVPDSAHTLNGLPKQTNADGSVTNFGAPSFASSTGEGILPGTKGEYEDEYVLGLERELGHSIVAKARYTDRRLGRVIEDIGSQSPEASTISGNYTGGIYNPGPGTDIAVNEDEVTYTPAQYATAQAASKISGQYVAPVPGCTATNDTSGPKAVGGLFINGADAPVGGACFLNLATMDAGPGDGKPDGFVRPVRRYQAMELELDKRFTNHWLAVVNYRFAKLYGNYEGAYRNDNGQSDPGISSLFDFTAGKLGLLGDQFTPGYLSTDRRNVGNLFLSYTIGQDTRFFNAANRLNLGLGLTGESGVPLSLLADHPIYLNQGEVPLGGRGAAGRTPSAVQLNLHSEYPVTMHDRYTLRFAVDAFNVTNSQFMTGKVQYTEQPGTGVGVAPISNTDYGRPTSFQGPFYARGSIRFEF</sequence>
<dbReference type="SUPFAM" id="SSF56935">
    <property type="entry name" value="Porins"/>
    <property type="match status" value="1"/>
</dbReference>
<comment type="subcellular location">
    <subcellularLocation>
        <location evidence="1">Cell outer membrane</location>
    </subcellularLocation>
</comment>
<dbReference type="RefSeq" id="WP_117302048.1">
    <property type="nucleotide sequence ID" value="NZ_QVQT02000006.1"/>
</dbReference>
<dbReference type="Gene3D" id="2.40.170.20">
    <property type="entry name" value="TonB-dependent receptor, beta-barrel domain"/>
    <property type="match status" value="1"/>
</dbReference>
<feature type="chain" id="PRO_5016655289" evidence="4">
    <location>
        <begin position="24"/>
        <end position="1104"/>
    </location>
</feature>
<evidence type="ECO:0000313" key="6">
    <source>
        <dbReference type="EMBL" id="RFU15254.1"/>
    </source>
</evidence>
<dbReference type="AlphaFoldDB" id="A0A372IK19"/>
<dbReference type="InterPro" id="IPR036942">
    <property type="entry name" value="Beta-barrel_TonB_sf"/>
</dbReference>
<dbReference type="Pfam" id="PF13620">
    <property type="entry name" value="CarboxypepD_reg"/>
    <property type="match status" value="1"/>
</dbReference>
<evidence type="ECO:0000256" key="1">
    <source>
        <dbReference type="ARBA" id="ARBA00004442"/>
    </source>
</evidence>
<evidence type="ECO:0000256" key="2">
    <source>
        <dbReference type="ARBA" id="ARBA00023136"/>
    </source>
</evidence>
<gene>
    <name evidence="6" type="ORF">D0Y96_16310</name>
</gene>
<dbReference type="OrthoDB" id="97893at2"/>
<dbReference type="Proteomes" id="UP000264702">
    <property type="component" value="Unassembled WGS sequence"/>
</dbReference>
<dbReference type="EMBL" id="QVQT01000006">
    <property type="protein sequence ID" value="RFU15254.1"/>
    <property type="molecule type" value="Genomic_DNA"/>
</dbReference>
<keyword evidence="3" id="KW-0998">Cell outer membrane</keyword>
<organism evidence="6 7">
    <name type="scientific">Paracidobacterium acidisoli</name>
    <dbReference type="NCBI Taxonomy" id="2303751"/>
    <lineage>
        <taxon>Bacteria</taxon>
        <taxon>Pseudomonadati</taxon>
        <taxon>Acidobacteriota</taxon>
        <taxon>Terriglobia</taxon>
        <taxon>Terriglobales</taxon>
        <taxon>Acidobacteriaceae</taxon>
        <taxon>Paracidobacterium</taxon>
    </lineage>
</organism>
<dbReference type="Gene3D" id="2.170.130.10">
    <property type="entry name" value="TonB-dependent receptor, plug domain"/>
    <property type="match status" value="1"/>
</dbReference>
<feature type="signal peptide" evidence="4">
    <location>
        <begin position="1"/>
        <end position="23"/>
    </location>
</feature>
<dbReference type="Gene3D" id="2.60.40.1120">
    <property type="entry name" value="Carboxypeptidase-like, regulatory domain"/>
    <property type="match status" value="1"/>
</dbReference>
<keyword evidence="4" id="KW-0732">Signal</keyword>
<protein>
    <submittedName>
        <fullName evidence="6">TonB-dependent receptor</fullName>
    </submittedName>
</protein>
<evidence type="ECO:0000256" key="4">
    <source>
        <dbReference type="SAM" id="SignalP"/>
    </source>
</evidence>
<dbReference type="InterPro" id="IPR037066">
    <property type="entry name" value="Plug_dom_sf"/>
</dbReference>
<feature type="domain" description="TonB-dependent transporter Oar-like beta-barrel" evidence="5">
    <location>
        <begin position="335"/>
        <end position="614"/>
    </location>
</feature>
<accession>A0A372IK19</accession>
<dbReference type="Pfam" id="PF25183">
    <property type="entry name" value="OMP_b-brl_4"/>
    <property type="match status" value="1"/>
</dbReference>
<evidence type="ECO:0000313" key="7">
    <source>
        <dbReference type="Proteomes" id="UP000264702"/>
    </source>
</evidence>
<keyword evidence="7" id="KW-1185">Reference proteome</keyword>
<dbReference type="InterPro" id="IPR008969">
    <property type="entry name" value="CarboxyPept-like_regulatory"/>
</dbReference>
<evidence type="ECO:0000256" key="3">
    <source>
        <dbReference type="ARBA" id="ARBA00023237"/>
    </source>
</evidence>
<comment type="caution">
    <text evidence="6">The sequence shown here is derived from an EMBL/GenBank/DDBJ whole genome shotgun (WGS) entry which is preliminary data.</text>
</comment>
<keyword evidence="2" id="KW-0472">Membrane</keyword>
<dbReference type="SUPFAM" id="SSF49464">
    <property type="entry name" value="Carboxypeptidase regulatory domain-like"/>
    <property type="match status" value="1"/>
</dbReference>
<dbReference type="InterPro" id="IPR057601">
    <property type="entry name" value="Oar-like_b-barrel"/>
</dbReference>
<keyword evidence="6" id="KW-0675">Receptor</keyword>